<reference evidence="1 2" key="1">
    <citation type="submission" date="2017-03" db="EMBL/GenBank/DDBJ databases">
        <title>Draft genome sequence of Streptomyces scabrisporus NF3, endophyte isolated from Amphipterygium adstringens.</title>
        <authorList>
            <person name="Vazquez M."/>
            <person name="Ceapa C.D."/>
            <person name="Rodriguez Luna D."/>
            <person name="Sanchez Esquivel S."/>
        </authorList>
    </citation>
    <scope>NUCLEOTIDE SEQUENCE [LARGE SCALE GENOMIC DNA]</scope>
    <source>
        <strain evidence="1 2">NF3</strain>
    </source>
</reference>
<dbReference type="Proteomes" id="UP000190037">
    <property type="component" value="Unassembled WGS sequence"/>
</dbReference>
<accession>A0A1T3NQ10</accession>
<dbReference type="RefSeq" id="WP_078980042.1">
    <property type="nucleotide sequence ID" value="NZ_MWQN01000002.1"/>
</dbReference>
<dbReference type="AlphaFoldDB" id="A0A1T3NQ10"/>
<dbReference type="STRING" id="159449.B4N89_32400"/>
<dbReference type="EMBL" id="MWQN01000002">
    <property type="protein sequence ID" value="OPC78838.1"/>
    <property type="molecule type" value="Genomic_DNA"/>
</dbReference>
<keyword evidence="2" id="KW-1185">Reference proteome</keyword>
<organism evidence="1 2">
    <name type="scientific">Embleya scabrispora</name>
    <dbReference type="NCBI Taxonomy" id="159449"/>
    <lineage>
        <taxon>Bacteria</taxon>
        <taxon>Bacillati</taxon>
        <taxon>Actinomycetota</taxon>
        <taxon>Actinomycetes</taxon>
        <taxon>Kitasatosporales</taxon>
        <taxon>Streptomycetaceae</taxon>
        <taxon>Embleya</taxon>
    </lineage>
</organism>
<proteinExistence type="predicted"/>
<protein>
    <submittedName>
        <fullName evidence="1">Uncharacterized protein</fullName>
    </submittedName>
</protein>
<name>A0A1T3NQ10_9ACTN</name>
<evidence type="ECO:0000313" key="2">
    <source>
        <dbReference type="Proteomes" id="UP000190037"/>
    </source>
</evidence>
<gene>
    <name evidence="1" type="ORF">B4N89_32400</name>
</gene>
<comment type="caution">
    <text evidence="1">The sequence shown here is derived from an EMBL/GenBank/DDBJ whole genome shotgun (WGS) entry which is preliminary data.</text>
</comment>
<sequence>MSEELDQPTAHTRGTLLRGKEGAVYFLRDELLEACRVTGEELVYAEATLAAAEASPLGGSNGFVRYEGEMPKIDVGEMAEAADPPSTIMCCW</sequence>
<evidence type="ECO:0000313" key="1">
    <source>
        <dbReference type="EMBL" id="OPC78838.1"/>
    </source>
</evidence>